<dbReference type="EMBL" id="CP009621">
    <property type="protein sequence ID" value="AKD02364.1"/>
    <property type="molecule type" value="Genomic_DNA"/>
</dbReference>
<dbReference type="HOGENOM" id="CLU_833811_0_0_10"/>
<reference evidence="2 3" key="1">
    <citation type="journal article" date="2015" name="Sci. Rep.">
        <title>Unraveling adaptation of Pontibacter korlensis to radiation and infertility in desert through complete genome and comparative transcriptomic analysis.</title>
        <authorList>
            <person name="Dai J."/>
            <person name="Dai W."/>
            <person name="Qiu C."/>
            <person name="Yang Z."/>
            <person name="Zhang Y."/>
            <person name="Zhou M."/>
            <person name="Zhang L."/>
            <person name="Fang C."/>
            <person name="Gao Q."/>
            <person name="Yang Q."/>
            <person name="Li X."/>
            <person name="Wang Z."/>
            <person name="Wang Z."/>
            <person name="Jia Z."/>
            <person name="Chen X."/>
        </authorList>
    </citation>
    <scope>NUCLEOTIDE SEQUENCE [LARGE SCALE GENOMIC DNA]</scope>
    <source>
        <strain evidence="2 3">X14-1T</strain>
    </source>
</reference>
<protein>
    <submittedName>
        <fullName evidence="2">Uncharacterized protein</fullName>
    </submittedName>
</protein>
<organism evidence="2 3">
    <name type="scientific">Pontibacter korlensis</name>
    <dbReference type="NCBI Taxonomy" id="400092"/>
    <lineage>
        <taxon>Bacteria</taxon>
        <taxon>Pseudomonadati</taxon>
        <taxon>Bacteroidota</taxon>
        <taxon>Cytophagia</taxon>
        <taxon>Cytophagales</taxon>
        <taxon>Hymenobacteraceae</taxon>
        <taxon>Pontibacter</taxon>
    </lineage>
</organism>
<keyword evidence="3" id="KW-1185">Reference proteome</keyword>
<dbReference type="PATRIC" id="fig|400092.3.peg.793"/>
<sequence>MLYNPSYMKQFYLFLTFLLTICTTNLLAQQDSTVSFVAYWHKGETQKYKVIKKRLEHRNGKETKNETSSYLTSFTVLDSTATSYLVEWKYENTLFNSAPELSAQMESLGEKYRYLTIKYKTDEMGTYQGIENWKEVSKMMSDVFDLVIKNTEVAKKRDFEKAMKPFKTMYSSKEGIESLVLKELQSFHGPYGAAFSLVDTVYYEDMLPNLFGGDPIKANASVYFKPIDYENGTCTFINELNPDSEDTRRMITDMFGKVIASTSFKSAAEMEQKMEELRKTFAEMKMEIRDYNTYTFDLENTWPTLVTTKRTTLMESPGDAGSRVDEVIIERVY</sequence>
<dbReference type="KEGG" id="pko:PKOR_03510"/>
<feature type="chain" id="PRO_5002416700" evidence="1">
    <location>
        <begin position="29"/>
        <end position="333"/>
    </location>
</feature>
<gene>
    <name evidence="2" type="ORF">PKOR_03510</name>
</gene>
<dbReference type="Proteomes" id="UP000033109">
    <property type="component" value="Chromosome"/>
</dbReference>
<evidence type="ECO:0000256" key="1">
    <source>
        <dbReference type="SAM" id="SignalP"/>
    </source>
</evidence>
<evidence type="ECO:0000313" key="2">
    <source>
        <dbReference type="EMBL" id="AKD02364.1"/>
    </source>
</evidence>
<dbReference type="AlphaFoldDB" id="A0A0E3ZEL6"/>
<keyword evidence="1" id="KW-0732">Signal</keyword>
<proteinExistence type="predicted"/>
<accession>A0A0E3ZEL6</accession>
<feature type="signal peptide" evidence="1">
    <location>
        <begin position="1"/>
        <end position="28"/>
    </location>
</feature>
<name>A0A0E3ZEL6_9BACT</name>
<evidence type="ECO:0000313" key="3">
    <source>
        <dbReference type="Proteomes" id="UP000033109"/>
    </source>
</evidence>